<name>A0ABM1A6S0_APLCA</name>
<comment type="similarity">
    <text evidence="2">Belongs to the FAM81 family.</text>
</comment>
<dbReference type="PANTHER" id="PTHR22420">
    <property type="entry name" value="PROTEIN FAM81A"/>
    <property type="match status" value="1"/>
</dbReference>
<keyword evidence="3" id="KW-1185">Reference proteome</keyword>
<evidence type="ECO:0000256" key="2">
    <source>
        <dbReference type="ARBA" id="ARBA00046344"/>
    </source>
</evidence>
<dbReference type="InterPro" id="IPR029619">
    <property type="entry name" value="FAM81"/>
</dbReference>
<dbReference type="GeneID" id="101861755"/>
<sequence length="388" mass="43991">MSLRRSNLPALRAPYDTTHEYNAISVGSPRAVQEIVPVPIRSDIPSRVDNLEERISMQERNTQALIDRAFKIKEDVIDSLNFTQGTWNEEKQARGLLQEHIRTITAVVNKLNGDIAALENSIKSRDTAHVGTNNAVKNLEVHHVQSLTDLRGRIVRCDSSISKLSSDVRSCFESIKQLSHQQQEIQSRVMDRMHGLEAQLVTLNSNIERSNGESRMKLSHLEGDTNTQMSMIDAKTKQLIDEVRASVISAQSSLEAERERSEQRLLALIEKAEGNLELSSEKLGKKIDEGQYVTDARIAKLEEALLESRNHMNDVHLSLETKLLTKIDKTVHKHSEEIARLKRECREGFATVHESISNMKTVMEGKRKLLEDQLRKEIGQLRKMVVLV</sequence>
<dbReference type="PANTHER" id="PTHR22420:SF4">
    <property type="entry name" value="PROTEIN FAM81A"/>
    <property type="match status" value="1"/>
</dbReference>
<dbReference type="Gene3D" id="1.10.287.1490">
    <property type="match status" value="1"/>
</dbReference>
<protein>
    <submittedName>
        <fullName evidence="4">Protein FAM81A</fullName>
    </submittedName>
</protein>
<accession>A0ABM1A6S0</accession>
<gene>
    <name evidence="4" type="primary">LOC101861755</name>
</gene>
<keyword evidence="1" id="KW-0175">Coiled coil</keyword>
<organism evidence="3 4">
    <name type="scientific">Aplysia californica</name>
    <name type="common">California sea hare</name>
    <dbReference type="NCBI Taxonomy" id="6500"/>
    <lineage>
        <taxon>Eukaryota</taxon>
        <taxon>Metazoa</taxon>
        <taxon>Spiralia</taxon>
        <taxon>Lophotrochozoa</taxon>
        <taxon>Mollusca</taxon>
        <taxon>Gastropoda</taxon>
        <taxon>Heterobranchia</taxon>
        <taxon>Euthyneura</taxon>
        <taxon>Tectipleura</taxon>
        <taxon>Aplysiida</taxon>
        <taxon>Aplysioidea</taxon>
        <taxon>Aplysiidae</taxon>
        <taxon>Aplysia</taxon>
    </lineage>
</organism>
<evidence type="ECO:0000313" key="3">
    <source>
        <dbReference type="Proteomes" id="UP000694888"/>
    </source>
</evidence>
<reference evidence="4" key="1">
    <citation type="submission" date="2025-08" db="UniProtKB">
        <authorList>
            <consortium name="RefSeq"/>
        </authorList>
    </citation>
    <scope>IDENTIFICATION</scope>
</reference>
<evidence type="ECO:0000313" key="4">
    <source>
        <dbReference type="RefSeq" id="XP_012941926.1"/>
    </source>
</evidence>
<proteinExistence type="inferred from homology"/>
<dbReference type="RefSeq" id="XP_012941926.1">
    <property type="nucleotide sequence ID" value="XM_013086472.2"/>
</dbReference>
<evidence type="ECO:0000256" key="1">
    <source>
        <dbReference type="ARBA" id="ARBA00023054"/>
    </source>
</evidence>
<dbReference type="Proteomes" id="UP000694888">
    <property type="component" value="Unplaced"/>
</dbReference>